<dbReference type="GO" id="GO:0032509">
    <property type="term" value="P:endosome transport via multivesicular body sorting pathway"/>
    <property type="evidence" value="ECO:0007669"/>
    <property type="project" value="TreeGrafter"/>
</dbReference>
<evidence type="ECO:0000256" key="2">
    <source>
        <dbReference type="ARBA" id="ARBA00022737"/>
    </source>
</evidence>
<dbReference type="PRINTS" id="PR00196">
    <property type="entry name" value="ANNEXIN"/>
</dbReference>
<dbReference type="InParanoid" id="A0A7F5RMU9"/>
<dbReference type="InterPro" id="IPR018252">
    <property type="entry name" value="Annexin_repeat_CS"/>
</dbReference>
<dbReference type="GO" id="GO:0005544">
    <property type="term" value="F:calcium-dependent phospholipid binding"/>
    <property type="evidence" value="ECO:0007669"/>
    <property type="project" value="UniProtKB-KW"/>
</dbReference>
<organism evidence="7 8">
    <name type="scientific">Agrilus planipennis</name>
    <name type="common">Emerald ash borer</name>
    <name type="synonym">Agrilus marcopoli</name>
    <dbReference type="NCBI Taxonomy" id="224129"/>
    <lineage>
        <taxon>Eukaryota</taxon>
        <taxon>Metazoa</taxon>
        <taxon>Ecdysozoa</taxon>
        <taxon>Arthropoda</taxon>
        <taxon>Hexapoda</taxon>
        <taxon>Insecta</taxon>
        <taxon>Pterygota</taxon>
        <taxon>Neoptera</taxon>
        <taxon>Endopterygota</taxon>
        <taxon>Coleoptera</taxon>
        <taxon>Polyphaga</taxon>
        <taxon>Elateriformia</taxon>
        <taxon>Buprestoidea</taxon>
        <taxon>Buprestidae</taxon>
        <taxon>Agrilinae</taxon>
        <taxon>Agrilus</taxon>
    </lineage>
</organism>
<accession>A0A7F5RMU9</accession>
<sequence>MVNPTIRPASPFNPTEDAEALKQAFKGFGTDEKKVIEILAKRSNEQRQEIAKRFKTMYGKDLIDELKSELRGNFEDLVVALMYPTVDYYAKQIHKAISGVGTDEDALIEILGVHTNDEIKNIREAYETKYGPLEDDIKSDTSGTLKRLFVSLITACRDESGITDTEKAHQDAQTLLRAGELFAGTDESAFNQILCQRNREQLKLIFADYQNITGHEFEEAIENEFSGTTKRVLIALVKCIKDKIDFLAERLHSSMDRIGTDDTTLIRIIVTRSEIDLGDIKAKFQEKYGKSLAEFIRNDTSGDYKHCLLAIAGEE</sequence>
<keyword evidence="3 6" id="KW-0106">Calcium</keyword>
<dbReference type="GeneID" id="108732226"/>
<reference evidence="8" key="1">
    <citation type="submission" date="2025-08" db="UniProtKB">
        <authorList>
            <consortium name="RefSeq"/>
        </authorList>
    </citation>
    <scope>IDENTIFICATION</scope>
    <source>
        <tissue evidence="8">Entire body</tissue>
    </source>
</reference>
<evidence type="ECO:0000256" key="3">
    <source>
        <dbReference type="ARBA" id="ARBA00022837"/>
    </source>
</evidence>
<gene>
    <name evidence="8" type="primary">LOC108732226</name>
</gene>
<dbReference type="GO" id="GO:0005509">
    <property type="term" value="F:calcium ion binding"/>
    <property type="evidence" value="ECO:0007669"/>
    <property type="project" value="InterPro"/>
</dbReference>
<proteinExistence type="inferred from homology"/>
<keyword evidence="5 6" id="KW-0111">Calcium/phospholipid-binding</keyword>
<dbReference type="KEGG" id="apln:108732226"/>
<name>A0A7F5RMU9_AGRPL</name>
<dbReference type="FunFam" id="1.10.220.10:FF:000001">
    <property type="entry name" value="Annexin"/>
    <property type="match status" value="1"/>
</dbReference>
<dbReference type="Pfam" id="PF00191">
    <property type="entry name" value="Annexin"/>
    <property type="match status" value="4"/>
</dbReference>
<dbReference type="SMART" id="SM00335">
    <property type="entry name" value="ANX"/>
    <property type="match status" value="4"/>
</dbReference>
<dbReference type="PROSITE" id="PS51897">
    <property type="entry name" value="ANNEXIN_2"/>
    <property type="match status" value="4"/>
</dbReference>
<keyword evidence="4 6" id="KW-0041">Annexin</keyword>
<dbReference type="PROSITE" id="PS00223">
    <property type="entry name" value="ANNEXIN_1"/>
    <property type="match status" value="2"/>
</dbReference>
<dbReference type="Gene3D" id="1.10.220.10">
    <property type="entry name" value="Annexin"/>
    <property type="match status" value="4"/>
</dbReference>
<dbReference type="SUPFAM" id="SSF47874">
    <property type="entry name" value="Annexin"/>
    <property type="match status" value="1"/>
</dbReference>
<dbReference type="PANTHER" id="PTHR10502:SF233">
    <property type="entry name" value="ANNEXIN B9"/>
    <property type="match status" value="1"/>
</dbReference>
<dbReference type="PANTHER" id="PTHR10502">
    <property type="entry name" value="ANNEXIN"/>
    <property type="match status" value="1"/>
</dbReference>
<dbReference type="FunFam" id="1.10.220.10:FF:000002">
    <property type="entry name" value="Annexin"/>
    <property type="match status" value="1"/>
</dbReference>
<dbReference type="FunFam" id="1.10.220.10:FF:000004">
    <property type="entry name" value="Annexin"/>
    <property type="match status" value="1"/>
</dbReference>
<dbReference type="RefSeq" id="XP_025837358.1">
    <property type="nucleotide sequence ID" value="XM_025981573.1"/>
</dbReference>
<dbReference type="GO" id="GO:0001786">
    <property type="term" value="F:phosphatidylserine binding"/>
    <property type="evidence" value="ECO:0007669"/>
    <property type="project" value="TreeGrafter"/>
</dbReference>
<comment type="domain">
    <text evidence="6">A pair of annexin repeats may form one binding site for calcium and phospholipid.</text>
</comment>
<dbReference type="InterPro" id="IPR037104">
    <property type="entry name" value="Annexin_sf"/>
</dbReference>
<evidence type="ECO:0000256" key="6">
    <source>
        <dbReference type="RuleBase" id="RU003540"/>
    </source>
</evidence>
<comment type="similarity">
    <text evidence="1 6">Belongs to the annexin family.</text>
</comment>
<protein>
    <recommendedName>
        <fullName evidence="6">Annexin</fullName>
    </recommendedName>
</protein>
<keyword evidence="2 6" id="KW-0677">Repeat</keyword>
<evidence type="ECO:0000256" key="4">
    <source>
        <dbReference type="ARBA" id="ARBA00023216"/>
    </source>
</evidence>
<dbReference type="GO" id="GO:0005886">
    <property type="term" value="C:plasma membrane"/>
    <property type="evidence" value="ECO:0007669"/>
    <property type="project" value="TreeGrafter"/>
</dbReference>
<dbReference type="InterPro" id="IPR018502">
    <property type="entry name" value="Annexin_repeat"/>
</dbReference>
<dbReference type="InterPro" id="IPR001464">
    <property type="entry name" value="Annexin"/>
</dbReference>
<dbReference type="OrthoDB" id="37886at2759"/>
<dbReference type="AlphaFoldDB" id="A0A7F5RMU9"/>
<evidence type="ECO:0000313" key="7">
    <source>
        <dbReference type="Proteomes" id="UP000192223"/>
    </source>
</evidence>
<dbReference type="FunFam" id="1.10.220.10:FF:000003">
    <property type="entry name" value="Annexin"/>
    <property type="match status" value="1"/>
</dbReference>
<evidence type="ECO:0000313" key="8">
    <source>
        <dbReference type="RefSeq" id="XP_025837358.1"/>
    </source>
</evidence>
<dbReference type="GO" id="GO:0005737">
    <property type="term" value="C:cytoplasm"/>
    <property type="evidence" value="ECO:0007669"/>
    <property type="project" value="TreeGrafter"/>
</dbReference>
<keyword evidence="7" id="KW-1185">Reference proteome</keyword>
<dbReference type="GO" id="GO:0012506">
    <property type="term" value="C:vesicle membrane"/>
    <property type="evidence" value="ECO:0007669"/>
    <property type="project" value="TreeGrafter"/>
</dbReference>
<dbReference type="GO" id="GO:0005634">
    <property type="term" value="C:nucleus"/>
    <property type="evidence" value="ECO:0007669"/>
    <property type="project" value="TreeGrafter"/>
</dbReference>
<dbReference type="Proteomes" id="UP000192223">
    <property type="component" value="Unplaced"/>
</dbReference>
<evidence type="ECO:0000256" key="5">
    <source>
        <dbReference type="ARBA" id="ARBA00023302"/>
    </source>
</evidence>
<evidence type="ECO:0000256" key="1">
    <source>
        <dbReference type="ARBA" id="ARBA00007831"/>
    </source>
</evidence>